<sequence length="263" mass="29486">MRVLRFEMTRAFRNKWLAVSIALGTLIGLADIWLNVSQYGFNRGRALIQTWIGTDYQFAYNSLFYVLLPLIACFPYAGSCYQDQKTGYESSICIKTSRLSYMIAKEAAVAASGAAAVACPLLIAMFIAAGIYPDKRPEKLTFLYAGIIDCHMFPRIFAEHPVCYALLFTLLDAVFGGITGLVAMCFARWCGSRFSTIMAPFALYVFTGVMFEGRGIGTWSAMQMVNPLQNVVTYRYQMVTMYAAVSAAALVLIYIWHRRRDIL</sequence>
<protein>
    <recommendedName>
        <fullName evidence="4">ABC-2 family transporter protein</fullName>
    </recommendedName>
</protein>
<accession>A0ABV1I6P1</accession>
<evidence type="ECO:0000256" key="1">
    <source>
        <dbReference type="SAM" id="Phobius"/>
    </source>
</evidence>
<feature type="transmembrane region" description="Helical" evidence="1">
    <location>
        <begin position="16"/>
        <end position="37"/>
    </location>
</feature>
<name>A0ABV1I6P1_9FIRM</name>
<keyword evidence="1" id="KW-0472">Membrane</keyword>
<organism evidence="2 3">
    <name type="scientific">Coprococcus aceti</name>
    <dbReference type="NCBI Taxonomy" id="2981786"/>
    <lineage>
        <taxon>Bacteria</taxon>
        <taxon>Bacillati</taxon>
        <taxon>Bacillota</taxon>
        <taxon>Clostridia</taxon>
        <taxon>Lachnospirales</taxon>
        <taxon>Lachnospiraceae</taxon>
        <taxon>Coprococcus</taxon>
    </lineage>
</organism>
<feature type="transmembrane region" description="Helical" evidence="1">
    <location>
        <begin position="107"/>
        <end position="128"/>
    </location>
</feature>
<feature type="transmembrane region" description="Helical" evidence="1">
    <location>
        <begin position="234"/>
        <end position="256"/>
    </location>
</feature>
<dbReference type="EMBL" id="JBBNGJ010000002">
    <property type="protein sequence ID" value="MEQ2591891.1"/>
    <property type="molecule type" value="Genomic_DNA"/>
</dbReference>
<feature type="transmembrane region" description="Helical" evidence="1">
    <location>
        <begin position="58"/>
        <end position="77"/>
    </location>
</feature>
<feature type="transmembrane region" description="Helical" evidence="1">
    <location>
        <begin position="164"/>
        <end position="189"/>
    </location>
</feature>
<feature type="transmembrane region" description="Helical" evidence="1">
    <location>
        <begin position="201"/>
        <end position="222"/>
    </location>
</feature>
<evidence type="ECO:0008006" key="4">
    <source>
        <dbReference type="Google" id="ProtNLM"/>
    </source>
</evidence>
<evidence type="ECO:0000313" key="3">
    <source>
        <dbReference type="Proteomes" id="UP001494672"/>
    </source>
</evidence>
<proteinExistence type="predicted"/>
<evidence type="ECO:0000313" key="2">
    <source>
        <dbReference type="EMBL" id="MEQ2591891.1"/>
    </source>
</evidence>
<keyword evidence="1" id="KW-0812">Transmembrane</keyword>
<keyword evidence="1" id="KW-1133">Transmembrane helix</keyword>
<comment type="caution">
    <text evidence="2">The sequence shown here is derived from an EMBL/GenBank/DDBJ whole genome shotgun (WGS) entry which is preliminary data.</text>
</comment>
<gene>
    <name evidence="2" type="ORF">AAAU18_03055</name>
</gene>
<reference evidence="2 3" key="1">
    <citation type="submission" date="2024-04" db="EMBL/GenBank/DDBJ databases">
        <title>Human intestinal bacterial collection.</title>
        <authorList>
            <person name="Pauvert C."/>
            <person name="Hitch T.C.A."/>
            <person name="Clavel T."/>
        </authorList>
    </citation>
    <scope>NUCLEOTIDE SEQUENCE [LARGE SCALE GENOMIC DNA]</scope>
    <source>
        <strain evidence="2 3">CLA-AA-H181</strain>
    </source>
</reference>
<keyword evidence="3" id="KW-1185">Reference proteome</keyword>
<dbReference type="Proteomes" id="UP001494672">
    <property type="component" value="Unassembled WGS sequence"/>
</dbReference>
<dbReference type="RefSeq" id="WP_055271978.1">
    <property type="nucleotide sequence ID" value="NZ_JBBNGJ010000002.1"/>
</dbReference>